<sequence>MDTSDFHFLDAKHKVERQARRLQKHLNVRLRVARAVLAEGPYQCKSWESLLARLACPTTHIRMLASLPGDNRAEHYLSANLDGIARSIAQQIMPNTNLAGLYDIVRKMFLANCAPTTLEHVAPSLPPLAWEPANLGPDAYAVMYANANVNGNAFRVVATRTYLPDYLDFGAEVDHPELAYPVGKFKIVWTNPDAWLDAARTYLFAPKDEWDVDLALPEEILDEHMAAHERWFTKALATMPYRGEYSEELNERPIPYFYRGDAYLLFGLPTVGGVNRKAPNLEVEISASDANGGKLFSVEGVPMLLEWSKAQAELGDDIGEHRLANTFVDAIASDSISMCFDVGRTDVGPSILMRPACGTDIRLALKLELMPTAGEEAFVLRSDSPELAEILVAKIAARQILVDRTVAACPRYAVALRLPRNVRGLLQVGLEVRMNKAEGVRSNLIPTTYIEVIDDDWAMVYFPLGITLLALLEALGKWALIDAVVDGRVIRRPIGFEASLANEPAWTKNLLDSGLNFDAMFCGGRKIPLGRTAYELLRTARVTKYARDFY</sequence>
<name>A0A5E4RM34_9BURK</name>
<organism evidence="1 2">
    <name type="scientific">Pandoraea pneumonica</name>
    <dbReference type="NCBI Taxonomy" id="2508299"/>
    <lineage>
        <taxon>Bacteria</taxon>
        <taxon>Pseudomonadati</taxon>
        <taxon>Pseudomonadota</taxon>
        <taxon>Betaproteobacteria</taxon>
        <taxon>Burkholderiales</taxon>
        <taxon>Burkholderiaceae</taxon>
        <taxon>Pandoraea</taxon>
    </lineage>
</organism>
<dbReference type="OrthoDB" id="9134904at2"/>
<gene>
    <name evidence="1" type="ORF">PPN31114_00205</name>
</gene>
<dbReference type="RefSeq" id="WP_150677648.1">
    <property type="nucleotide sequence ID" value="NZ_CABPSK010000001.1"/>
</dbReference>
<proteinExistence type="predicted"/>
<keyword evidence="2" id="KW-1185">Reference proteome</keyword>
<protein>
    <submittedName>
        <fullName evidence="1">Uncharacterized protein</fullName>
    </submittedName>
</protein>
<dbReference type="Proteomes" id="UP000366945">
    <property type="component" value="Unassembled WGS sequence"/>
</dbReference>
<dbReference type="GeneID" id="300402282"/>
<evidence type="ECO:0000313" key="2">
    <source>
        <dbReference type="Proteomes" id="UP000366945"/>
    </source>
</evidence>
<accession>A0A5E4RM34</accession>
<dbReference type="EMBL" id="CABPSK010000001">
    <property type="protein sequence ID" value="VVD63099.1"/>
    <property type="molecule type" value="Genomic_DNA"/>
</dbReference>
<dbReference type="AlphaFoldDB" id="A0A5E4RM34"/>
<evidence type="ECO:0000313" key="1">
    <source>
        <dbReference type="EMBL" id="VVD63099.1"/>
    </source>
</evidence>
<reference evidence="1 2" key="1">
    <citation type="submission" date="2019-08" db="EMBL/GenBank/DDBJ databases">
        <authorList>
            <person name="Peeters C."/>
        </authorList>
    </citation>
    <scope>NUCLEOTIDE SEQUENCE [LARGE SCALE GENOMIC DNA]</scope>
    <source>
        <strain evidence="1 2">LMG 31114</strain>
    </source>
</reference>